<proteinExistence type="predicted"/>
<dbReference type="eggNOG" id="COG0202">
    <property type="taxonomic scope" value="Bacteria"/>
</dbReference>
<sequence>MLQKTKRICKKGHHYLKGSDCPVCPICEEERKSEADIFAGLSAPARRAIQNNHISSLEELSKYSEKEIMKFHGIGKTSIPTLKKLLTDKGLSFSE</sequence>
<gene>
    <name evidence="1" type="ordered locus">Fluta_0161</name>
</gene>
<keyword evidence="2" id="KW-1185">Reference proteome</keyword>
<name>F2IBU2_FLUTR</name>
<dbReference type="EMBL" id="CP002542">
    <property type="protein sequence ID" value="AEA42170.1"/>
    <property type="molecule type" value="Genomic_DNA"/>
</dbReference>
<dbReference type="HOGENOM" id="CLU_180000_0_0_10"/>
<evidence type="ECO:0000313" key="2">
    <source>
        <dbReference type="Proteomes" id="UP000007463"/>
    </source>
</evidence>
<dbReference type="NCBIfam" id="NF005841">
    <property type="entry name" value="PRK07758.1"/>
    <property type="match status" value="1"/>
</dbReference>
<evidence type="ECO:0000313" key="1">
    <source>
        <dbReference type="EMBL" id="AEA42170.1"/>
    </source>
</evidence>
<dbReference type="OrthoDB" id="7950977at2"/>
<dbReference type="Proteomes" id="UP000007463">
    <property type="component" value="Chromosome"/>
</dbReference>
<reference evidence="1 2" key="1">
    <citation type="journal article" date="2011" name="Stand. Genomic Sci.">
        <title>Complete genome sequence of the gliding freshwater bacterium Fluviicola taffensis type strain (RW262).</title>
        <authorList>
            <person name="Woyke T."/>
            <person name="Chertkov O."/>
            <person name="Lapidus A."/>
            <person name="Nolan M."/>
            <person name="Lucas S."/>
            <person name="Del Rio T.G."/>
            <person name="Tice H."/>
            <person name="Cheng J.F."/>
            <person name="Tapia R."/>
            <person name="Han C."/>
            <person name="Goodwin L."/>
            <person name="Pitluck S."/>
            <person name="Liolios K."/>
            <person name="Pagani I."/>
            <person name="Ivanova N."/>
            <person name="Huntemann M."/>
            <person name="Mavromatis K."/>
            <person name="Mikhailova N."/>
            <person name="Pati A."/>
            <person name="Chen A."/>
            <person name="Palaniappan K."/>
            <person name="Land M."/>
            <person name="Hauser L."/>
            <person name="Brambilla E.M."/>
            <person name="Rohde M."/>
            <person name="Mwirichia R."/>
            <person name="Sikorski J."/>
            <person name="Tindall B.J."/>
            <person name="Goker M."/>
            <person name="Bristow J."/>
            <person name="Eisen J.A."/>
            <person name="Markowitz V."/>
            <person name="Hugenholtz P."/>
            <person name="Klenk H.P."/>
            <person name="Kyrpides N.C."/>
        </authorList>
    </citation>
    <scope>NUCLEOTIDE SEQUENCE [LARGE SCALE GENOMIC DNA]</scope>
    <source>
        <strain evidence="2">DSM 16823 / RW262 / RW262</strain>
    </source>
</reference>
<protein>
    <recommendedName>
        <fullName evidence="3">RNA polymerase alpha subunit C-terminal domain-containing protein</fullName>
    </recommendedName>
</protein>
<organism evidence="1 2">
    <name type="scientific">Fluviicola taffensis (strain DSM 16823 / NCIMB 13979 / RW262)</name>
    <dbReference type="NCBI Taxonomy" id="755732"/>
    <lineage>
        <taxon>Bacteria</taxon>
        <taxon>Pseudomonadati</taxon>
        <taxon>Bacteroidota</taxon>
        <taxon>Flavobacteriia</taxon>
        <taxon>Flavobacteriales</taxon>
        <taxon>Crocinitomicaceae</taxon>
        <taxon>Fluviicola</taxon>
    </lineage>
</organism>
<dbReference type="SUPFAM" id="SSF47789">
    <property type="entry name" value="C-terminal domain of RNA polymerase alpha subunit"/>
    <property type="match status" value="1"/>
</dbReference>
<dbReference type="AlphaFoldDB" id="F2IBU2"/>
<reference evidence="2" key="2">
    <citation type="submission" date="2011-02" db="EMBL/GenBank/DDBJ databases">
        <title>The complete genome of Fluviicola taffensis DSM 16823.</title>
        <authorList>
            <consortium name="US DOE Joint Genome Institute (JGI-PGF)"/>
            <person name="Lucas S."/>
            <person name="Copeland A."/>
            <person name="Lapidus A."/>
            <person name="Bruce D."/>
            <person name="Goodwin L."/>
            <person name="Pitluck S."/>
            <person name="Kyrpides N."/>
            <person name="Mavromatis K."/>
            <person name="Ivanova N."/>
            <person name="Mikhailova N."/>
            <person name="Pagani I."/>
            <person name="Chertkov O."/>
            <person name="Detter J.C."/>
            <person name="Han C."/>
            <person name="Tapia R."/>
            <person name="Land M."/>
            <person name="Hauser L."/>
            <person name="Markowitz V."/>
            <person name="Cheng J.-F."/>
            <person name="Hugenholtz P."/>
            <person name="Woyke T."/>
            <person name="Wu D."/>
            <person name="Tindall B."/>
            <person name="Pomrenke H.G."/>
            <person name="Brambilla E."/>
            <person name="Klenk H.-P."/>
            <person name="Eisen J.A."/>
        </authorList>
    </citation>
    <scope>NUCLEOTIDE SEQUENCE [LARGE SCALE GENOMIC DNA]</scope>
    <source>
        <strain evidence="2">DSM 16823 / RW262 / RW262</strain>
    </source>
</reference>
<dbReference type="STRING" id="755732.Fluta_0161"/>
<dbReference type="KEGG" id="fte:Fluta_0161"/>
<dbReference type="Gene3D" id="1.10.150.20">
    <property type="entry name" value="5' to 3' exonuclease, C-terminal subdomain"/>
    <property type="match status" value="1"/>
</dbReference>
<dbReference type="RefSeq" id="WP_013684944.1">
    <property type="nucleotide sequence ID" value="NC_015321.1"/>
</dbReference>
<accession>F2IBU2</accession>
<evidence type="ECO:0008006" key="3">
    <source>
        <dbReference type="Google" id="ProtNLM"/>
    </source>
</evidence>